<comment type="caution">
    <text evidence="3">The sequence shown here is derived from an EMBL/GenBank/DDBJ whole genome shotgun (WGS) entry which is preliminary data.</text>
</comment>
<feature type="signal peptide" evidence="1">
    <location>
        <begin position="1"/>
        <end position="22"/>
    </location>
</feature>
<gene>
    <name evidence="3" type="ORF">AAFH49_07465</name>
</gene>
<dbReference type="Pfam" id="PF19783">
    <property type="entry name" value="DUF6268"/>
    <property type="match status" value="1"/>
</dbReference>
<reference evidence="3 4" key="1">
    <citation type="journal article" date="2018" name="Arch. Microbiol.">
        <title>Hymenobacter segetis sp. nov., isolated from soil.</title>
        <authorList>
            <person name="Ten L.N."/>
            <person name="Lim S.J."/>
            <person name="Kim B.O."/>
            <person name="Kang I.K."/>
            <person name="Jung H.Y."/>
        </authorList>
    </citation>
    <scope>NUCLEOTIDE SEQUENCE [LARGE SCALE GENOMIC DNA]</scope>
    <source>
        <strain evidence="3 4">S7-3-11</strain>
    </source>
</reference>
<accession>A0ABU9LV87</accession>
<feature type="chain" id="PRO_5045923583" description="DUF6268 domain-containing protein" evidence="1">
    <location>
        <begin position="23"/>
        <end position="365"/>
    </location>
</feature>
<evidence type="ECO:0000313" key="4">
    <source>
        <dbReference type="Proteomes" id="UP001479606"/>
    </source>
</evidence>
<feature type="domain" description="DUF6268" evidence="2">
    <location>
        <begin position="178"/>
        <end position="327"/>
    </location>
</feature>
<keyword evidence="1" id="KW-0732">Signal</keyword>
<protein>
    <recommendedName>
        <fullName evidence="2">DUF6268 domain-containing protein</fullName>
    </recommendedName>
</protein>
<name>A0ABU9LV87_9BACT</name>
<evidence type="ECO:0000259" key="2">
    <source>
        <dbReference type="Pfam" id="PF19783"/>
    </source>
</evidence>
<evidence type="ECO:0000256" key="1">
    <source>
        <dbReference type="SAM" id="SignalP"/>
    </source>
</evidence>
<dbReference type="InterPro" id="IPR046235">
    <property type="entry name" value="DUF6268"/>
</dbReference>
<proteinExistence type="predicted"/>
<dbReference type="RefSeq" id="WP_342297011.1">
    <property type="nucleotide sequence ID" value="NZ_JBCEVZ010000013.1"/>
</dbReference>
<organism evidence="3 4">
    <name type="scientific">Hymenobacter segetis</name>
    <dbReference type="NCBI Taxonomy" id="2025509"/>
    <lineage>
        <taxon>Bacteria</taxon>
        <taxon>Pseudomonadati</taxon>
        <taxon>Bacteroidota</taxon>
        <taxon>Cytophagia</taxon>
        <taxon>Cytophagales</taxon>
        <taxon>Hymenobacteraceae</taxon>
        <taxon>Hymenobacter</taxon>
    </lineage>
</organism>
<keyword evidence="4" id="KW-1185">Reference proteome</keyword>
<sequence length="365" mass="40972">MNQVRFLRLGALLLLGLGRAAAQDIPVYPPPAPLDTAGAGRSDAQTFANSQVVGMGPSKGLIVKYERIPGNFSLKSTAVGGGSDYNTQVSKNANLVIKAYAPLLNHPHLKLILGLNYDRQEFQFSTPATTDQYGLYSNIENKGLSVIGAQLAVIRPVDAVHWYLFRTKTELNGDYNSDELSVSDYLKVTSEFIYGWKRSPTFAWGLGVQLGYNLGRQSIYPVLVYNRSFNPRWGVEALFPARVLVRRNLSSNSLLFAGYEVASNNYNLKLRTPFAAPNNPKVTSLELRQIDLKFRLRYEHELLSFLWTGIEAGYRYNYQFNAFDRTNSTRDRLINSQLGGTPYASLDLFIVPPRKLLQKAERSRK</sequence>
<dbReference type="Proteomes" id="UP001479606">
    <property type="component" value="Unassembled WGS sequence"/>
</dbReference>
<dbReference type="EMBL" id="JBCEVZ010000013">
    <property type="protein sequence ID" value="MEL5994042.1"/>
    <property type="molecule type" value="Genomic_DNA"/>
</dbReference>
<evidence type="ECO:0000313" key="3">
    <source>
        <dbReference type="EMBL" id="MEL5994042.1"/>
    </source>
</evidence>